<feature type="compositionally biased region" description="Basic residues" evidence="1">
    <location>
        <begin position="1"/>
        <end position="10"/>
    </location>
</feature>
<sequence length="176" mass="18503">MSSLRAKAKGRRPEEIHTEESSSSHLNNPSGGTPHHPSSPGSSSPKDPLDDIVSLSLEDTEVEKKSSKSSKSSSSSSKKSKSNSKRSKTGKRVTGGPSSGDSIFTSQGASGDIVRSGHLEFQSMYASNDCGITGPVTVNVVNAPNNSTMQCGCENINCPFCNLMLSIEKTDPTVLQ</sequence>
<reference evidence="3" key="1">
    <citation type="submission" date="2021-01" db="EMBL/GenBank/DDBJ databases">
        <title>Caligus Genome Assembly.</title>
        <authorList>
            <person name="Gallardo-Escarate C."/>
        </authorList>
    </citation>
    <scope>NUCLEOTIDE SEQUENCE [LARGE SCALE GENOMIC DNA]</scope>
</reference>
<evidence type="ECO:0000313" key="3">
    <source>
        <dbReference type="Proteomes" id="UP000595437"/>
    </source>
</evidence>
<evidence type="ECO:0000313" key="2">
    <source>
        <dbReference type="EMBL" id="QQP37047.1"/>
    </source>
</evidence>
<keyword evidence="3" id="KW-1185">Reference proteome</keyword>
<accession>A0A7T8JVS0</accession>
<proteinExistence type="predicted"/>
<dbReference type="AlphaFoldDB" id="A0A7T8JVS0"/>
<name>A0A7T8JVS0_CALRO</name>
<feature type="compositionally biased region" description="Basic and acidic residues" evidence="1">
    <location>
        <begin position="11"/>
        <end position="22"/>
    </location>
</feature>
<feature type="compositionally biased region" description="Basic residues" evidence="1">
    <location>
        <begin position="78"/>
        <end position="91"/>
    </location>
</feature>
<feature type="compositionally biased region" description="Low complexity" evidence="1">
    <location>
        <begin position="23"/>
        <end position="45"/>
    </location>
</feature>
<gene>
    <name evidence="2" type="ORF">FKW44_022342</name>
</gene>
<feature type="region of interest" description="Disordered" evidence="1">
    <location>
        <begin position="1"/>
        <end position="107"/>
    </location>
</feature>
<protein>
    <submittedName>
        <fullName evidence="2">Uncharacterized protein</fullName>
    </submittedName>
</protein>
<dbReference type="EMBL" id="CP045905">
    <property type="protein sequence ID" value="QQP37047.1"/>
    <property type="molecule type" value="Genomic_DNA"/>
</dbReference>
<organism evidence="2 3">
    <name type="scientific">Caligus rogercresseyi</name>
    <name type="common">Sea louse</name>
    <dbReference type="NCBI Taxonomy" id="217165"/>
    <lineage>
        <taxon>Eukaryota</taxon>
        <taxon>Metazoa</taxon>
        <taxon>Ecdysozoa</taxon>
        <taxon>Arthropoda</taxon>
        <taxon>Crustacea</taxon>
        <taxon>Multicrustacea</taxon>
        <taxon>Hexanauplia</taxon>
        <taxon>Copepoda</taxon>
        <taxon>Siphonostomatoida</taxon>
        <taxon>Caligidae</taxon>
        <taxon>Caligus</taxon>
    </lineage>
</organism>
<dbReference type="OrthoDB" id="6379870at2759"/>
<dbReference type="Proteomes" id="UP000595437">
    <property type="component" value="Chromosome 16"/>
</dbReference>
<evidence type="ECO:0000256" key="1">
    <source>
        <dbReference type="SAM" id="MobiDB-lite"/>
    </source>
</evidence>